<evidence type="ECO:0000256" key="3">
    <source>
        <dbReference type="ARBA" id="ARBA00022448"/>
    </source>
</evidence>
<keyword evidence="9" id="KW-0458">Lysosome</keyword>
<dbReference type="FunFam" id="1.20.1280.290:FF:000016">
    <property type="entry name" value="Cystinosin homolog"/>
    <property type="match status" value="1"/>
</dbReference>
<comment type="caution">
    <text evidence="13">The sequence shown here is derived from an EMBL/GenBank/DDBJ whole genome shotgun (WGS) entry which is preliminary data.</text>
</comment>
<keyword evidence="5" id="KW-0677">Repeat</keyword>
<proteinExistence type="inferred from homology"/>
<comment type="similarity">
    <text evidence="2">Belongs to the cystinosin family.</text>
</comment>
<dbReference type="GO" id="GO:0015184">
    <property type="term" value="F:L-cystine transmembrane transporter activity"/>
    <property type="evidence" value="ECO:0007669"/>
    <property type="project" value="TreeGrafter"/>
</dbReference>
<keyword evidence="6" id="KW-0769">Symport</keyword>
<gene>
    <name evidence="13" type="ORF">TPAR_04776</name>
</gene>
<comment type="subcellular location">
    <subcellularLocation>
        <location evidence="1">Lysosome membrane</location>
        <topology evidence="1">Multi-pass membrane protein</topology>
    </subcellularLocation>
</comment>
<sequence length="283" mass="30999">MAFLPVLSALVGWVYTVCWSASFYPQPLLNFSRRSTSGTTVDFPLINALGFAAYFASNVAFYCSPVVRAQYAARNRDLTPTVQFNDITFALHALVLSLVTASQYLVRRAWGFSPSTGTRPSRFALGLAAGCVLGVLATYLIVAASPPADPAVGWCELDVVYAVGYVKLVVTLVKYTPQIVANWRNKSTHGWSIWQVLLDLAGGLLSVAQQAIDSWLQRDWSGVTGNPVKFALGNASMVYDSVFMWQHYVLYRAAGRVKGRGGEEDPLLGDEAGEEDGRRRRLD</sequence>
<evidence type="ECO:0000313" key="13">
    <source>
        <dbReference type="EMBL" id="POR35035.1"/>
    </source>
</evidence>
<dbReference type="PANTHER" id="PTHR13131">
    <property type="entry name" value="CYSTINOSIN"/>
    <property type="match status" value="1"/>
</dbReference>
<evidence type="ECO:0000256" key="7">
    <source>
        <dbReference type="ARBA" id="ARBA00022989"/>
    </source>
</evidence>
<keyword evidence="7 12" id="KW-1133">Transmembrane helix</keyword>
<evidence type="ECO:0000256" key="2">
    <source>
        <dbReference type="ARBA" id="ARBA00006855"/>
    </source>
</evidence>
<evidence type="ECO:0000256" key="8">
    <source>
        <dbReference type="ARBA" id="ARBA00023136"/>
    </source>
</evidence>
<dbReference type="EMBL" id="PKSG01000473">
    <property type="protein sequence ID" value="POR35035.1"/>
    <property type="molecule type" value="Genomic_DNA"/>
</dbReference>
<feature type="compositionally biased region" description="Acidic residues" evidence="11">
    <location>
        <begin position="264"/>
        <end position="274"/>
    </location>
</feature>
<dbReference type="GO" id="GO:0005774">
    <property type="term" value="C:vacuolar membrane"/>
    <property type="evidence" value="ECO:0007669"/>
    <property type="project" value="TreeGrafter"/>
</dbReference>
<accession>A0A2S4KXX5</accession>
<feature type="transmembrane region" description="Helical" evidence="12">
    <location>
        <begin position="84"/>
        <end position="103"/>
    </location>
</feature>
<dbReference type="Proteomes" id="UP000237481">
    <property type="component" value="Unassembled WGS sequence"/>
</dbReference>
<keyword evidence="8 12" id="KW-0472">Membrane</keyword>
<evidence type="ECO:0000313" key="14">
    <source>
        <dbReference type="Proteomes" id="UP000237481"/>
    </source>
</evidence>
<evidence type="ECO:0000256" key="9">
    <source>
        <dbReference type="ARBA" id="ARBA00023228"/>
    </source>
</evidence>
<evidence type="ECO:0000256" key="1">
    <source>
        <dbReference type="ARBA" id="ARBA00004155"/>
    </source>
</evidence>
<dbReference type="SMART" id="SM00679">
    <property type="entry name" value="CTNS"/>
    <property type="match status" value="2"/>
</dbReference>
<evidence type="ECO:0000256" key="12">
    <source>
        <dbReference type="SAM" id="Phobius"/>
    </source>
</evidence>
<feature type="region of interest" description="Disordered" evidence="11">
    <location>
        <begin position="259"/>
        <end position="283"/>
    </location>
</feature>
<evidence type="ECO:0000256" key="5">
    <source>
        <dbReference type="ARBA" id="ARBA00022737"/>
    </source>
</evidence>
<keyword evidence="3" id="KW-0813">Transport</keyword>
<dbReference type="AlphaFoldDB" id="A0A2S4KXX5"/>
<dbReference type="Gene3D" id="1.20.1280.290">
    <property type="match status" value="2"/>
</dbReference>
<evidence type="ECO:0000256" key="10">
    <source>
        <dbReference type="ARBA" id="ARBA00048473"/>
    </source>
</evidence>
<dbReference type="STRING" id="94208.A0A2S4KXX5"/>
<dbReference type="InterPro" id="IPR005282">
    <property type="entry name" value="LC_transporter"/>
</dbReference>
<name>A0A2S4KXX5_9HYPO</name>
<dbReference type="Pfam" id="PF04193">
    <property type="entry name" value="PQ-loop"/>
    <property type="match status" value="2"/>
</dbReference>
<keyword evidence="4 12" id="KW-0812">Transmembrane</keyword>
<organism evidence="13 14">
    <name type="scientific">Tolypocladium paradoxum</name>
    <dbReference type="NCBI Taxonomy" id="94208"/>
    <lineage>
        <taxon>Eukaryota</taxon>
        <taxon>Fungi</taxon>
        <taxon>Dikarya</taxon>
        <taxon>Ascomycota</taxon>
        <taxon>Pezizomycotina</taxon>
        <taxon>Sordariomycetes</taxon>
        <taxon>Hypocreomycetidae</taxon>
        <taxon>Hypocreales</taxon>
        <taxon>Ophiocordycipitaceae</taxon>
        <taxon>Tolypocladium</taxon>
    </lineage>
</organism>
<dbReference type="GO" id="GO:0015293">
    <property type="term" value="F:symporter activity"/>
    <property type="evidence" value="ECO:0007669"/>
    <property type="project" value="UniProtKB-KW"/>
</dbReference>
<reference evidence="13 14" key="1">
    <citation type="submission" date="2018-01" db="EMBL/GenBank/DDBJ databases">
        <title>Harnessing the power of phylogenomics to disentangle the directionality and signatures of interkingdom host jumping in the parasitic fungal genus Tolypocladium.</title>
        <authorList>
            <person name="Quandt C.A."/>
            <person name="Patterson W."/>
            <person name="Spatafora J.W."/>
        </authorList>
    </citation>
    <scope>NUCLEOTIDE SEQUENCE [LARGE SCALE GENOMIC DNA]</scope>
    <source>
        <strain evidence="13 14">NRBC 100945</strain>
    </source>
</reference>
<dbReference type="OrthoDB" id="75720at2759"/>
<dbReference type="PANTHER" id="PTHR13131:SF5">
    <property type="entry name" value="CYSTINOSIN"/>
    <property type="match status" value="1"/>
</dbReference>
<dbReference type="InterPro" id="IPR006603">
    <property type="entry name" value="PQ-loop_rpt"/>
</dbReference>
<evidence type="ECO:0000256" key="6">
    <source>
        <dbReference type="ARBA" id="ARBA00022847"/>
    </source>
</evidence>
<protein>
    <submittedName>
        <fullName evidence="13">Cystinosin</fullName>
    </submittedName>
</protein>
<keyword evidence="14" id="KW-1185">Reference proteome</keyword>
<evidence type="ECO:0000256" key="4">
    <source>
        <dbReference type="ARBA" id="ARBA00022692"/>
    </source>
</evidence>
<comment type="catalytic activity">
    <reaction evidence="10">
        <text>L-cystine(out) + H(+)(out) = L-cystine(in) + H(+)(in)</text>
        <dbReference type="Rhea" id="RHEA:66172"/>
        <dbReference type="ChEBI" id="CHEBI:15378"/>
        <dbReference type="ChEBI" id="CHEBI:35491"/>
    </reaction>
    <physiologicalReaction direction="left-to-right" evidence="10">
        <dbReference type="Rhea" id="RHEA:66173"/>
    </physiologicalReaction>
</comment>
<dbReference type="GO" id="GO:0000324">
    <property type="term" value="C:fungal-type vacuole"/>
    <property type="evidence" value="ECO:0007669"/>
    <property type="project" value="TreeGrafter"/>
</dbReference>
<feature type="transmembrane region" description="Helical" evidence="12">
    <location>
        <begin position="44"/>
        <end position="63"/>
    </location>
</feature>
<feature type="transmembrane region" description="Helical" evidence="12">
    <location>
        <begin position="123"/>
        <end position="142"/>
    </location>
</feature>
<evidence type="ECO:0000256" key="11">
    <source>
        <dbReference type="SAM" id="MobiDB-lite"/>
    </source>
</evidence>